<dbReference type="OrthoDB" id="2499658at2759"/>
<proteinExistence type="predicted"/>
<dbReference type="EMBL" id="MKHE01000004">
    <property type="protein sequence ID" value="OWK16213.1"/>
    <property type="molecule type" value="Genomic_DNA"/>
</dbReference>
<evidence type="ECO:0000256" key="1">
    <source>
        <dbReference type="SAM" id="MobiDB-lite"/>
    </source>
</evidence>
<dbReference type="Pfam" id="PF11881">
    <property type="entry name" value="SPAR_C"/>
    <property type="match status" value="1"/>
</dbReference>
<dbReference type="AlphaFoldDB" id="A0A212DD93"/>
<organism evidence="3 4">
    <name type="scientific">Cervus elaphus hippelaphus</name>
    <name type="common">European red deer</name>
    <dbReference type="NCBI Taxonomy" id="46360"/>
    <lineage>
        <taxon>Eukaryota</taxon>
        <taxon>Metazoa</taxon>
        <taxon>Chordata</taxon>
        <taxon>Craniata</taxon>
        <taxon>Vertebrata</taxon>
        <taxon>Euteleostomi</taxon>
        <taxon>Mammalia</taxon>
        <taxon>Eutheria</taxon>
        <taxon>Laurasiatheria</taxon>
        <taxon>Artiodactyla</taxon>
        <taxon>Ruminantia</taxon>
        <taxon>Pecora</taxon>
        <taxon>Cervidae</taxon>
        <taxon>Cervinae</taxon>
        <taxon>Cervus</taxon>
    </lineage>
</organism>
<gene>
    <name evidence="3" type="ORF">Celaphus_00004461</name>
</gene>
<dbReference type="Proteomes" id="UP000242450">
    <property type="component" value="Chromosome 4"/>
</dbReference>
<evidence type="ECO:0000313" key="3">
    <source>
        <dbReference type="EMBL" id="OWK16213.1"/>
    </source>
</evidence>
<sequence>QVDSSTKNVFGQPRLRASLRDLRSPRKNYKSTIEDDLKKLIIMDNLAPEQERETGKSLQRTLSDESLCSGRREPSFANPAGLEPGLPSDVLFTSTCAFPSSTLPTRRQHQHPHPPGGPGPVPTTAGNSFPEKKCEPGSLEAG</sequence>
<keyword evidence="4" id="KW-1185">Reference proteome</keyword>
<feature type="region of interest" description="Disordered" evidence="1">
    <location>
        <begin position="47"/>
        <end position="142"/>
    </location>
</feature>
<feature type="compositionally biased region" description="Polar residues" evidence="1">
    <location>
        <begin position="91"/>
        <end position="103"/>
    </location>
</feature>
<feature type="compositionally biased region" description="Polar residues" evidence="1">
    <location>
        <begin position="56"/>
        <end position="66"/>
    </location>
</feature>
<evidence type="ECO:0000259" key="2">
    <source>
        <dbReference type="Pfam" id="PF11881"/>
    </source>
</evidence>
<protein>
    <recommendedName>
        <fullName evidence="2">Signal-induced proliferation-associated 1-like protein C-terminal domain-containing protein</fullName>
    </recommendedName>
</protein>
<accession>A0A212DD93</accession>
<feature type="domain" description="Signal-induced proliferation-associated 1-like protein C-terminal" evidence="2">
    <location>
        <begin position="2"/>
        <end position="114"/>
    </location>
</feature>
<feature type="non-terminal residue" evidence="3">
    <location>
        <position position="142"/>
    </location>
</feature>
<comment type="caution">
    <text evidence="3">The sequence shown here is derived from an EMBL/GenBank/DDBJ whole genome shotgun (WGS) entry which is preliminary data.</text>
</comment>
<name>A0A212DD93_CEREH</name>
<feature type="non-terminal residue" evidence="3">
    <location>
        <position position="1"/>
    </location>
</feature>
<evidence type="ECO:0000313" key="4">
    <source>
        <dbReference type="Proteomes" id="UP000242450"/>
    </source>
</evidence>
<reference evidence="3 4" key="1">
    <citation type="journal article" date="2018" name="Mol. Genet. Genomics">
        <title>The red deer Cervus elaphus genome CerEla1.0: sequencing, annotating, genes, and chromosomes.</title>
        <authorList>
            <person name="Bana N.A."/>
            <person name="Nyiri A."/>
            <person name="Nagy J."/>
            <person name="Frank K."/>
            <person name="Nagy T."/>
            <person name="Steger V."/>
            <person name="Schiller M."/>
            <person name="Lakatos P."/>
            <person name="Sugar L."/>
            <person name="Horn P."/>
            <person name="Barta E."/>
            <person name="Orosz L."/>
        </authorList>
    </citation>
    <scope>NUCLEOTIDE SEQUENCE [LARGE SCALE GENOMIC DNA]</scope>
    <source>
        <strain evidence="3">Hungarian</strain>
    </source>
</reference>
<dbReference type="InterPro" id="IPR021818">
    <property type="entry name" value="SIPA1L_C"/>
</dbReference>